<keyword evidence="2" id="KW-0732">Signal</keyword>
<dbReference type="RefSeq" id="WP_377304254.1">
    <property type="nucleotide sequence ID" value="NZ_CP180191.1"/>
</dbReference>
<protein>
    <submittedName>
        <fullName evidence="3">SGNH/GDSL hydrolase family protein</fullName>
    </submittedName>
</protein>
<dbReference type="Pfam" id="PF00657">
    <property type="entry name" value="Lipase_GDSL"/>
    <property type="match status" value="1"/>
</dbReference>
<dbReference type="Gene3D" id="3.40.50.1110">
    <property type="entry name" value="SGNH hydrolase"/>
    <property type="match status" value="1"/>
</dbReference>
<reference evidence="4" key="1">
    <citation type="journal article" date="2019" name="Int. J. Syst. Evol. Microbiol.">
        <title>The Global Catalogue of Microorganisms (GCM) 10K type strain sequencing project: providing services to taxonomists for standard genome sequencing and annotation.</title>
        <authorList>
            <consortium name="The Broad Institute Genomics Platform"/>
            <consortium name="The Broad Institute Genome Sequencing Center for Infectious Disease"/>
            <person name="Wu L."/>
            <person name="Ma J."/>
        </authorList>
    </citation>
    <scope>NUCLEOTIDE SEQUENCE [LARGE SCALE GENOMIC DNA]</scope>
    <source>
        <strain evidence="4">KCTC 52168</strain>
    </source>
</reference>
<dbReference type="CDD" id="cd01847">
    <property type="entry name" value="Triacylglycerol_lipase_like"/>
    <property type="match status" value="1"/>
</dbReference>
<gene>
    <name evidence="3" type="ORF">ACFOEN_08775</name>
</gene>
<dbReference type="PANTHER" id="PTHR45648:SF5">
    <property type="entry name" value="OS04G0577300 PROTEIN"/>
    <property type="match status" value="1"/>
</dbReference>
<keyword evidence="4" id="KW-1185">Reference proteome</keyword>
<feature type="signal peptide" evidence="2">
    <location>
        <begin position="1"/>
        <end position="21"/>
    </location>
</feature>
<accession>A0ABV7H4P6</accession>
<dbReference type="Proteomes" id="UP001595556">
    <property type="component" value="Unassembled WGS sequence"/>
</dbReference>
<comment type="caution">
    <text evidence="3">The sequence shown here is derived from an EMBL/GenBank/DDBJ whole genome shotgun (WGS) entry which is preliminary data.</text>
</comment>
<dbReference type="InterPro" id="IPR051058">
    <property type="entry name" value="GDSL_Est/Lipase"/>
</dbReference>
<dbReference type="EMBL" id="JBHRTI010000004">
    <property type="protein sequence ID" value="MFC3147733.1"/>
    <property type="molecule type" value="Genomic_DNA"/>
</dbReference>
<sequence>MKTLRLSALALSFAAFLAACGGGGTTAPSVTAPAAPLFTPGAGVPNTVGSFSRLVVFGDSLSDGGAYFPLTSGGAATNGIGGKFTTNSGAGPNGTVANPLANGSMVWPEMLATNLRIATTPAVVGAALGPAGSAENVVACPAAAAGAAAANTCTNYAQGGARVSNPQGIGRPTAAGAGALTYSMDRQITNHLARFTNFTANDLVFLFGGNNDIFVQFSTFAASGQTLAQAQANVRTAATQLVGLTDRVLANGGRYVAVMTLPDSSRTPFGRSLPSDDARFVLSGLVQLFNQTLLAGLNGKNVQVIDAYTLNNRVIDNPGTFGITNNTTPACDSAKISAATSGSITDGSSLFCSTTLNLGPAGTGTLAAGASATTYQFADGVHPTTKGHQVLTDAIAAEIKRFGWTN</sequence>
<dbReference type="PANTHER" id="PTHR45648">
    <property type="entry name" value="GDSL LIPASE/ACYLHYDROLASE FAMILY PROTEIN (AFU_ORTHOLOGUE AFUA_4G14700)"/>
    <property type="match status" value="1"/>
</dbReference>
<dbReference type="InterPro" id="IPR036514">
    <property type="entry name" value="SGNH_hydro_sf"/>
</dbReference>
<organism evidence="3 4">
    <name type="scientific">Piscinibacterium candidicorallinum</name>
    <dbReference type="NCBI Taxonomy" id="1793872"/>
    <lineage>
        <taxon>Bacteria</taxon>
        <taxon>Pseudomonadati</taxon>
        <taxon>Pseudomonadota</taxon>
        <taxon>Betaproteobacteria</taxon>
        <taxon>Burkholderiales</taxon>
        <taxon>Piscinibacterium</taxon>
    </lineage>
</organism>
<dbReference type="SUPFAM" id="SSF52266">
    <property type="entry name" value="SGNH hydrolase"/>
    <property type="match status" value="1"/>
</dbReference>
<dbReference type="GO" id="GO:0016787">
    <property type="term" value="F:hydrolase activity"/>
    <property type="evidence" value="ECO:0007669"/>
    <property type="project" value="UniProtKB-KW"/>
</dbReference>
<name>A0ABV7H4P6_9BURK</name>
<dbReference type="InterPro" id="IPR008265">
    <property type="entry name" value="Lipase_GDSL_AS"/>
</dbReference>
<dbReference type="PROSITE" id="PS51257">
    <property type="entry name" value="PROKAR_LIPOPROTEIN"/>
    <property type="match status" value="1"/>
</dbReference>
<dbReference type="InterPro" id="IPR001087">
    <property type="entry name" value="GDSL"/>
</dbReference>
<feature type="chain" id="PRO_5046948995" evidence="2">
    <location>
        <begin position="22"/>
        <end position="406"/>
    </location>
</feature>
<evidence type="ECO:0000313" key="3">
    <source>
        <dbReference type="EMBL" id="MFC3147733.1"/>
    </source>
</evidence>
<evidence type="ECO:0000256" key="1">
    <source>
        <dbReference type="ARBA" id="ARBA00022801"/>
    </source>
</evidence>
<dbReference type="PROSITE" id="PS01098">
    <property type="entry name" value="LIPASE_GDSL_SER"/>
    <property type="match status" value="1"/>
</dbReference>
<proteinExistence type="predicted"/>
<keyword evidence="1 3" id="KW-0378">Hydrolase</keyword>
<evidence type="ECO:0000313" key="4">
    <source>
        <dbReference type="Proteomes" id="UP001595556"/>
    </source>
</evidence>
<evidence type="ECO:0000256" key="2">
    <source>
        <dbReference type="SAM" id="SignalP"/>
    </source>
</evidence>